<name>A0ACB8I0L0_CITSI</name>
<dbReference type="Proteomes" id="UP000829398">
    <property type="component" value="Chromosome 9"/>
</dbReference>
<proteinExistence type="predicted"/>
<evidence type="ECO:0000313" key="1">
    <source>
        <dbReference type="EMBL" id="KAH9680566.1"/>
    </source>
</evidence>
<keyword evidence="2" id="KW-1185">Reference proteome</keyword>
<sequence>MRENDVEVNLLNLPMDPGLRHPISYYNVNIQDQVRRQYLQNGPCQPKTHNFPLRHFGKQSRRFNSAWFDKYGNWLEYSIAKDAGFCLCCYLFKPEIGEQAGGESFTKHGFTNWKKPERLRVHVGCSNSVHNDAWRSCQDLMKQEQHIQTMYSRHSNQTKSEYRARLQASIDCSSNRGNFLELLKFLADHNEDIKAVTLENAPSFLKVTCPDTQKDIVSACAIETTNAIIREMGDAFFSILVDESRDVSIKEQMVVVLRYVNISGQVVERFIGIEQVSSTTAQSLKEAIDRLFSRHGLSMSRVRGQGYDGASNMQGEFNGLKTIILRENECAYYIHCFAHQLQLALIVVAKNHIQIESFFAIIANVVNVVGASSKRCDALREKHAEEVVKALNLGDLSSGQGLNQETTLKRCGDTRWGSHYNTLLSIINMFSAVISVLEMIIDDGPKSGQRGEAKNLLELMLSFNFVFCLHLMRNILGATDELCKLQLQTMRQSGWNSLIDEVTFFCAKHDIDVPNMDDMFVDRGRSRRKAQEITNLHRYRVELYYAVLDMQLQELNSRFNETNTELLLCLACLSPNDLFSAFNKQKLLRLAQLYPNEFSTIDIMALEIQLDTYILDMRTSGEFSELKDIGDLAKRMIETKRHNVYPLVYLLITLALTLPVATAKSVTKPNRLRNRMGEQCMNDSLVVYIKKDLFNNIDNEVVMQRYQYMKTRKGQL</sequence>
<organism evidence="1 2">
    <name type="scientific">Citrus sinensis</name>
    <name type="common">Sweet orange</name>
    <name type="synonym">Citrus aurantium var. sinensis</name>
    <dbReference type="NCBI Taxonomy" id="2711"/>
    <lineage>
        <taxon>Eukaryota</taxon>
        <taxon>Viridiplantae</taxon>
        <taxon>Streptophyta</taxon>
        <taxon>Embryophyta</taxon>
        <taxon>Tracheophyta</taxon>
        <taxon>Spermatophyta</taxon>
        <taxon>Magnoliopsida</taxon>
        <taxon>eudicotyledons</taxon>
        <taxon>Gunneridae</taxon>
        <taxon>Pentapetalae</taxon>
        <taxon>rosids</taxon>
        <taxon>malvids</taxon>
        <taxon>Sapindales</taxon>
        <taxon>Rutaceae</taxon>
        <taxon>Aurantioideae</taxon>
        <taxon>Citrus</taxon>
    </lineage>
</organism>
<reference evidence="2" key="1">
    <citation type="journal article" date="2023" name="Hortic. Res.">
        <title>A chromosome-level phased genome enabling allele-level studies in sweet orange: a case study on citrus Huanglongbing tolerance.</title>
        <authorList>
            <person name="Wu B."/>
            <person name="Yu Q."/>
            <person name="Deng Z."/>
            <person name="Duan Y."/>
            <person name="Luo F."/>
            <person name="Gmitter F. Jr."/>
        </authorList>
    </citation>
    <scope>NUCLEOTIDE SEQUENCE [LARGE SCALE GENOMIC DNA]</scope>
    <source>
        <strain evidence="2">cv. Valencia</strain>
    </source>
</reference>
<gene>
    <name evidence="1" type="ORF">KPL71_026597</name>
</gene>
<protein>
    <submittedName>
        <fullName evidence="1">TTF-type domain-containing protein</fullName>
    </submittedName>
</protein>
<accession>A0ACB8I0L0</accession>
<evidence type="ECO:0000313" key="2">
    <source>
        <dbReference type="Proteomes" id="UP000829398"/>
    </source>
</evidence>
<comment type="caution">
    <text evidence="1">The sequence shown here is derived from an EMBL/GenBank/DDBJ whole genome shotgun (WGS) entry which is preliminary data.</text>
</comment>
<dbReference type="EMBL" id="CM039178">
    <property type="protein sequence ID" value="KAH9680566.1"/>
    <property type="molecule type" value="Genomic_DNA"/>
</dbReference>